<dbReference type="Proteomes" id="UP000199666">
    <property type="component" value="Unassembled WGS sequence"/>
</dbReference>
<protein>
    <submittedName>
        <fullName evidence="1">Uncharacterized protein</fullName>
    </submittedName>
</protein>
<evidence type="ECO:0000313" key="2">
    <source>
        <dbReference type="Proteomes" id="UP000199666"/>
    </source>
</evidence>
<dbReference type="STRING" id="414048.SAMN04489864_104363"/>
<sequence>MHRSFFSLYFCFLEYRISALIPPISIIIEASDLSDDFKKAYELFYEIGEKNEEHWILEGKSGTITVKFEKYESYLHLNIFTDSESKRQEVTNTVNTYLHSLEKQ</sequence>
<gene>
    <name evidence="1" type="ORF">SAMN04489864_104363</name>
</gene>
<keyword evidence="2" id="KW-1185">Reference proteome</keyword>
<dbReference type="EMBL" id="FOPP01000004">
    <property type="protein sequence ID" value="SFH06018.1"/>
    <property type="molecule type" value="Genomic_DNA"/>
</dbReference>
<proteinExistence type="predicted"/>
<dbReference type="AlphaFoldDB" id="A0A1I2WXJ0"/>
<reference evidence="1 2" key="1">
    <citation type="submission" date="2016-10" db="EMBL/GenBank/DDBJ databases">
        <authorList>
            <person name="de Groot N.N."/>
        </authorList>
    </citation>
    <scope>NUCLEOTIDE SEQUENCE [LARGE SCALE GENOMIC DNA]</scope>
    <source>
        <strain evidence="1 2">DSM 18684</strain>
    </source>
</reference>
<accession>A0A1I2WXJ0</accession>
<evidence type="ECO:0000313" key="1">
    <source>
        <dbReference type="EMBL" id="SFH06018.1"/>
    </source>
</evidence>
<dbReference type="RefSeq" id="WP_090993290.1">
    <property type="nucleotide sequence ID" value="NZ_FOPP01000004.1"/>
</dbReference>
<name>A0A1I2WXJ0_9SPHI</name>
<organism evidence="1 2">
    <name type="scientific">Pedobacter insulae</name>
    <dbReference type="NCBI Taxonomy" id="414048"/>
    <lineage>
        <taxon>Bacteria</taxon>
        <taxon>Pseudomonadati</taxon>
        <taxon>Bacteroidota</taxon>
        <taxon>Sphingobacteriia</taxon>
        <taxon>Sphingobacteriales</taxon>
        <taxon>Sphingobacteriaceae</taxon>
        <taxon>Pedobacter</taxon>
    </lineage>
</organism>